<keyword evidence="1" id="KW-1133">Transmembrane helix</keyword>
<dbReference type="PANTHER" id="PTHR37309:SF1">
    <property type="entry name" value="SLR0284 PROTEIN"/>
    <property type="match status" value="1"/>
</dbReference>
<dbReference type="InterPro" id="IPR007165">
    <property type="entry name" value="Phage_holin_4_2"/>
</dbReference>
<dbReference type="EMBL" id="LCMG01000008">
    <property type="protein sequence ID" value="KKU33581.1"/>
    <property type="molecule type" value="Genomic_DNA"/>
</dbReference>
<protein>
    <recommendedName>
        <fullName evidence="4">Phage holin family protein</fullName>
    </recommendedName>
</protein>
<feature type="transmembrane region" description="Helical" evidence="1">
    <location>
        <begin position="30"/>
        <end position="48"/>
    </location>
</feature>
<name>A0A0G1PLG4_9BACT</name>
<accession>A0A0G1PLG4</accession>
<dbReference type="Proteomes" id="UP000034705">
    <property type="component" value="Unassembled WGS sequence"/>
</dbReference>
<gene>
    <name evidence="2" type="ORF">UX45_C0008G0030</name>
</gene>
<dbReference type="AlphaFoldDB" id="A0A0G1PLG4"/>
<keyword evidence="1" id="KW-0472">Membrane</keyword>
<sequence length="118" mass="13117">MMTTFLFRWIINAIAFMAIAMIVPGFEVTSFGYALLAAFILGLVNAFVRPLLFILTLPVTIITLGLFVFVLNAFMLWIVSSVIDGFDVRGFVPALLAAMLLWLVGWGTNVVIKHAKEY</sequence>
<dbReference type="Pfam" id="PF04020">
    <property type="entry name" value="Phage_holin_4_2"/>
    <property type="match status" value="1"/>
</dbReference>
<proteinExistence type="predicted"/>
<evidence type="ECO:0008006" key="4">
    <source>
        <dbReference type="Google" id="ProtNLM"/>
    </source>
</evidence>
<evidence type="ECO:0000313" key="3">
    <source>
        <dbReference type="Proteomes" id="UP000034705"/>
    </source>
</evidence>
<feature type="transmembrane region" description="Helical" evidence="1">
    <location>
        <begin position="5"/>
        <end position="24"/>
    </location>
</feature>
<feature type="transmembrane region" description="Helical" evidence="1">
    <location>
        <begin position="91"/>
        <end position="112"/>
    </location>
</feature>
<feature type="transmembrane region" description="Helical" evidence="1">
    <location>
        <begin position="55"/>
        <end position="79"/>
    </location>
</feature>
<reference evidence="2 3" key="1">
    <citation type="journal article" date="2015" name="Nature">
        <title>rRNA introns, odd ribosomes, and small enigmatic genomes across a large radiation of phyla.</title>
        <authorList>
            <person name="Brown C.T."/>
            <person name="Hug L.A."/>
            <person name="Thomas B.C."/>
            <person name="Sharon I."/>
            <person name="Castelle C.J."/>
            <person name="Singh A."/>
            <person name="Wilkins M.J."/>
            <person name="Williams K.H."/>
            <person name="Banfield J.F."/>
        </authorList>
    </citation>
    <scope>NUCLEOTIDE SEQUENCE [LARGE SCALE GENOMIC DNA]</scope>
</reference>
<dbReference type="PANTHER" id="PTHR37309">
    <property type="entry name" value="SLR0284 PROTEIN"/>
    <property type="match status" value="1"/>
</dbReference>
<organism evidence="2 3">
    <name type="scientific">Candidatus Uhrbacteria bacterium GW2011_GWF2_46_218</name>
    <dbReference type="NCBI Taxonomy" id="1619001"/>
    <lineage>
        <taxon>Bacteria</taxon>
        <taxon>Candidatus Uhriibacteriota</taxon>
    </lineage>
</organism>
<dbReference type="PATRIC" id="fig|1619001.3.peg.471"/>
<keyword evidence="1" id="KW-0812">Transmembrane</keyword>
<evidence type="ECO:0000313" key="2">
    <source>
        <dbReference type="EMBL" id="KKU33581.1"/>
    </source>
</evidence>
<evidence type="ECO:0000256" key="1">
    <source>
        <dbReference type="SAM" id="Phobius"/>
    </source>
</evidence>
<comment type="caution">
    <text evidence="2">The sequence shown here is derived from an EMBL/GenBank/DDBJ whole genome shotgun (WGS) entry which is preliminary data.</text>
</comment>